<sequence>MPEIVSSKSGETEAIILIKAAPVIGSKHGETVCCAGIDIYGNWLRMYPVSFRVLDDTKKFKRWDKVKFKWRRPSDDMRLESRHVDSQSLEIIGRMPDREKTPFLDHLIVTSLTAQREKGLSLALLKPTIQGFHIERRPQTELDFEQARIDEFHSQEDMFIPRPAVPQQACPYSFKYKYTTDDGDRDGTCQDWETEATFFKWRNLYGEQDALQRMQIQFGEVLPERGLYFAMGTHSRWPDTWLINGLIQLRTTGQASLF</sequence>
<gene>
    <name evidence="1" type="ORF">PXK24_01105</name>
</gene>
<dbReference type="EMBL" id="JARCJK010000001">
    <property type="protein sequence ID" value="MDE4164273.1"/>
    <property type="molecule type" value="Genomic_DNA"/>
</dbReference>
<comment type="caution">
    <text evidence="1">The sequence shown here is derived from an EMBL/GenBank/DDBJ whole genome shotgun (WGS) entry which is preliminary data.</text>
</comment>
<dbReference type="Proteomes" id="UP001218364">
    <property type="component" value="Unassembled WGS sequence"/>
</dbReference>
<accession>A0ABD4X4C6</accession>
<dbReference type="RefSeq" id="WP_274839292.1">
    <property type="nucleotide sequence ID" value="NZ_JARCJF010000001.1"/>
</dbReference>
<name>A0ABD4X4C6_9RHOB</name>
<protein>
    <submittedName>
        <fullName evidence="1">Uncharacterized protein</fullName>
    </submittedName>
</protein>
<reference evidence="1 2" key="1">
    <citation type="submission" date="2023-02" db="EMBL/GenBank/DDBJ databases">
        <title>Population genomics of bacteria associated with diatom.</title>
        <authorList>
            <person name="Xie J."/>
            <person name="Wang H."/>
        </authorList>
    </citation>
    <scope>NUCLEOTIDE SEQUENCE [LARGE SCALE GENOMIC DNA]</scope>
    <source>
        <strain evidence="1 2">PT47_8</strain>
    </source>
</reference>
<dbReference type="AlphaFoldDB" id="A0ABD4X4C6"/>
<evidence type="ECO:0000313" key="1">
    <source>
        <dbReference type="EMBL" id="MDE4164273.1"/>
    </source>
</evidence>
<organism evidence="1 2">
    <name type="scientific">Phaeobacter gallaeciensis</name>
    <dbReference type="NCBI Taxonomy" id="60890"/>
    <lineage>
        <taxon>Bacteria</taxon>
        <taxon>Pseudomonadati</taxon>
        <taxon>Pseudomonadota</taxon>
        <taxon>Alphaproteobacteria</taxon>
        <taxon>Rhodobacterales</taxon>
        <taxon>Roseobacteraceae</taxon>
        <taxon>Phaeobacter</taxon>
    </lineage>
</organism>
<evidence type="ECO:0000313" key="2">
    <source>
        <dbReference type="Proteomes" id="UP001218364"/>
    </source>
</evidence>
<proteinExistence type="predicted"/>